<feature type="region of interest" description="Disordered" evidence="1">
    <location>
        <begin position="483"/>
        <end position="522"/>
    </location>
</feature>
<proteinExistence type="predicted"/>
<accession>A0A6J6GWI9</accession>
<reference evidence="2" key="1">
    <citation type="submission" date="2020-05" db="EMBL/GenBank/DDBJ databases">
        <authorList>
            <person name="Chiriac C."/>
            <person name="Salcher M."/>
            <person name="Ghai R."/>
            <person name="Kavagutti S V."/>
        </authorList>
    </citation>
    <scope>NUCLEOTIDE SEQUENCE</scope>
</reference>
<gene>
    <name evidence="2" type="ORF">UFOPK1835_00750</name>
</gene>
<evidence type="ECO:0000256" key="1">
    <source>
        <dbReference type="SAM" id="MobiDB-lite"/>
    </source>
</evidence>
<dbReference type="AlphaFoldDB" id="A0A6J6GWI9"/>
<feature type="compositionally biased region" description="Basic and acidic residues" evidence="1">
    <location>
        <begin position="292"/>
        <end position="307"/>
    </location>
</feature>
<dbReference type="EMBL" id="CAEZUP010000024">
    <property type="protein sequence ID" value="CAB4605752.1"/>
    <property type="molecule type" value="Genomic_DNA"/>
</dbReference>
<feature type="compositionally biased region" description="Low complexity" evidence="1">
    <location>
        <begin position="509"/>
        <end position="522"/>
    </location>
</feature>
<evidence type="ECO:0000313" key="2">
    <source>
        <dbReference type="EMBL" id="CAB4605752.1"/>
    </source>
</evidence>
<organism evidence="2">
    <name type="scientific">freshwater metagenome</name>
    <dbReference type="NCBI Taxonomy" id="449393"/>
    <lineage>
        <taxon>unclassified sequences</taxon>
        <taxon>metagenomes</taxon>
        <taxon>ecological metagenomes</taxon>
    </lineage>
</organism>
<feature type="region of interest" description="Disordered" evidence="1">
    <location>
        <begin position="260"/>
        <end position="326"/>
    </location>
</feature>
<sequence>MDAFRSELAADAGVLEATERAVEVHALGGVDRKGSGANTTGDADALFDVGRVARTGKAVVVVVGHGDGILEGVVLDERQHRAEDLFTGDGHVICDIGEKGGGHEVTRGLVGTTAADDDGCAFGNALGDVALDTLALTLGDERSAEVVGVGRIAGDLRGDSGGECVADLGVAALRSEDAGECDTGLTVVHEAATDDHRDGLVEVRIVTDDGCGLAAQFERATLELLATDRTDLATGCGRTGEAHLVDVGVTDEVLANFAVGGNDVDDTGRNSGFDEDLGEEVGIERSLGGGLEDDRRTRSEHRAHLEGGDEERDVPGDDAGANPDRLAADDDLAAEGAVAALFERELERVTGERVEDHGAREHLSEHREVIRSADLVGDEVGELVLTGLDAVGDAGEEFGTLLRRPGGPFTFECSLGGGNGAVHVGVGGDRHGADDLFGGRREDLEGLVAGGGDPFATDEELVVRVHGFPFGCGPAPGISAVRGSCGQPNQQGKCTRRRPVPTDRRYPTRLRSSTTSRRSPTL</sequence>
<name>A0A6J6GWI9_9ZZZZ</name>
<protein>
    <submittedName>
        <fullName evidence="2">Unannotated protein</fullName>
    </submittedName>
</protein>